<dbReference type="EMBL" id="JAEQND010000019">
    <property type="protein sequence ID" value="MBL0428514.1"/>
    <property type="molecule type" value="Genomic_DNA"/>
</dbReference>
<keyword evidence="3" id="KW-1185">Reference proteome</keyword>
<feature type="domain" description="DAGKc" evidence="1">
    <location>
        <begin position="32"/>
        <end position="131"/>
    </location>
</feature>
<dbReference type="SUPFAM" id="SSF111331">
    <property type="entry name" value="NAD kinase/diacylglycerol kinase-like"/>
    <property type="match status" value="1"/>
</dbReference>
<accession>A0ABS1JW58</accession>
<comment type="caution">
    <text evidence="2">The sequence shown here is derived from an EMBL/GenBank/DDBJ whole genome shotgun (WGS) entry which is preliminary data.</text>
</comment>
<name>A0ABS1JW58_9BURK</name>
<sequence>MAAALWSILNARLGAVPDPAAAGVEGASLPPCLIVNPLSFRASRGLAQEACELARARGAEVVSIDSPAALSAAVETILARRQRKVMVLAGDGTVRAVVEQLAALPAGAWIPDLLVLPGGRTNLIANDLIPGAAALDLLRRALAPAHRWDASIAERFTLCIEQDGAPARHGFWVGAALIDSVIRRTHEHRAGGTGALRTGHLSTVAALLGLASKALRGRSGLTAPRLRVRAGAAGVLMEGPVSLLVATTLHHRKGLFDPYVSRAADDLRLTAVSRHADRFWACLPRLLTGRFSPAMDPAHGYVSGSFARVEITGVAGYSLDGEAYDADPQRPLILRRGTRLRFVVA</sequence>
<dbReference type="Proteomes" id="UP000622707">
    <property type="component" value="Unassembled WGS sequence"/>
</dbReference>
<dbReference type="Pfam" id="PF00781">
    <property type="entry name" value="DAGK_cat"/>
    <property type="match status" value="1"/>
</dbReference>
<dbReference type="Gene3D" id="3.40.50.10330">
    <property type="entry name" value="Probable inorganic polyphosphate/atp-NAD kinase, domain 1"/>
    <property type="match status" value="1"/>
</dbReference>
<protein>
    <recommendedName>
        <fullName evidence="1">DAGKc domain-containing protein</fullName>
    </recommendedName>
</protein>
<dbReference type="InterPro" id="IPR001206">
    <property type="entry name" value="Diacylglycerol_kinase_cat_dom"/>
</dbReference>
<dbReference type="InterPro" id="IPR016064">
    <property type="entry name" value="NAD/diacylglycerol_kinase_sf"/>
</dbReference>
<dbReference type="InterPro" id="IPR017438">
    <property type="entry name" value="ATP-NAD_kinase_N"/>
</dbReference>
<evidence type="ECO:0000313" key="3">
    <source>
        <dbReference type="Proteomes" id="UP000622707"/>
    </source>
</evidence>
<evidence type="ECO:0000259" key="1">
    <source>
        <dbReference type="Pfam" id="PF00781"/>
    </source>
</evidence>
<proteinExistence type="predicted"/>
<dbReference type="RefSeq" id="WP_201693159.1">
    <property type="nucleotide sequence ID" value="NZ_JAEQND010000019.1"/>
</dbReference>
<evidence type="ECO:0000313" key="2">
    <source>
        <dbReference type="EMBL" id="MBL0428514.1"/>
    </source>
</evidence>
<gene>
    <name evidence="2" type="ORF">JI746_25640</name>
</gene>
<organism evidence="2 3">
    <name type="scientific">Ramlibacter alkalitolerans</name>
    <dbReference type="NCBI Taxonomy" id="2039631"/>
    <lineage>
        <taxon>Bacteria</taxon>
        <taxon>Pseudomonadati</taxon>
        <taxon>Pseudomonadota</taxon>
        <taxon>Betaproteobacteria</taxon>
        <taxon>Burkholderiales</taxon>
        <taxon>Comamonadaceae</taxon>
        <taxon>Ramlibacter</taxon>
    </lineage>
</organism>
<reference evidence="2 3" key="1">
    <citation type="journal article" date="2017" name="Int. J. Syst. Evol. Microbiol.">
        <title>Ramlibacter alkalitolerans sp. nov., alkali-tolerant bacterium isolated from soil of ginseng.</title>
        <authorList>
            <person name="Lee D.H."/>
            <person name="Cha C.J."/>
        </authorList>
    </citation>
    <scope>NUCLEOTIDE SEQUENCE [LARGE SCALE GENOMIC DNA]</scope>
    <source>
        <strain evidence="2 3">KACC 19305</strain>
    </source>
</reference>